<keyword evidence="2" id="KW-0539">Nucleus</keyword>
<dbReference type="GO" id="GO:0005815">
    <property type="term" value="C:microtubule organizing center"/>
    <property type="evidence" value="ECO:0007669"/>
    <property type="project" value="TreeGrafter"/>
</dbReference>
<evidence type="ECO:0000313" key="5">
    <source>
        <dbReference type="EMBL" id="TFY83535.1"/>
    </source>
</evidence>
<protein>
    <recommendedName>
        <fullName evidence="4">Rad51-like C-terminal domain-containing protein</fullName>
    </recommendedName>
</protein>
<dbReference type="SUPFAM" id="SSF52540">
    <property type="entry name" value="P-loop containing nucleoside triphosphate hydrolases"/>
    <property type="match status" value="1"/>
</dbReference>
<dbReference type="EMBL" id="SFCI01000023">
    <property type="protein sequence ID" value="TFY83535.1"/>
    <property type="molecule type" value="Genomic_DNA"/>
</dbReference>
<evidence type="ECO:0000256" key="2">
    <source>
        <dbReference type="ARBA" id="ARBA00023242"/>
    </source>
</evidence>
<dbReference type="GO" id="GO:0000724">
    <property type="term" value="P:double-strand break repair via homologous recombination"/>
    <property type="evidence" value="ECO:0007669"/>
    <property type="project" value="TreeGrafter"/>
</dbReference>
<dbReference type="InterPro" id="IPR051988">
    <property type="entry name" value="HRR_RAD51_Paralog"/>
</dbReference>
<proteinExistence type="predicted"/>
<evidence type="ECO:0000256" key="1">
    <source>
        <dbReference type="ARBA" id="ARBA00004123"/>
    </source>
</evidence>
<reference evidence="5 6" key="1">
    <citation type="submission" date="2019-02" db="EMBL/GenBank/DDBJ databases">
        <title>Genome sequencing of the rare red list fungi Hericium alpestre (H. flagellum).</title>
        <authorList>
            <person name="Buettner E."/>
            <person name="Kellner H."/>
        </authorList>
    </citation>
    <scope>NUCLEOTIDE SEQUENCE [LARGE SCALE GENOMIC DNA]</scope>
    <source>
        <strain evidence="5 6">DSM 108284</strain>
    </source>
</reference>
<sequence length="290" mass="30614">MNGEEAYEAEMESERQTGGEEVRSGVKELDNLLSGSFGGACGGRVVELSGESGHGTGKTALALHIVLSHLSTYELASSIWIDTTGDLSAERITRTYSSQKGPAVHSALERFHISLAFDIDVAYQVLDGIHAALSTVTADQPRPRIVVIDTITPFLGPQLSAVTSQGHATMVTFMRSLRSLAQAHSLSIIVINTSSSANPYNPASVFSTTARKPALGPSFTFLTDATLWMAHPPALTPASTASDAASTAPEAATGPSDPGSLIPSESLAWDNELRVVEVFRSRVSVSVFDL</sequence>
<dbReference type="Gene3D" id="3.40.50.300">
    <property type="entry name" value="P-loop containing nucleotide triphosphate hydrolases"/>
    <property type="match status" value="1"/>
</dbReference>
<dbReference type="GO" id="GO:0000723">
    <property type="term" value="P:telomere maintenance"/>
    <property type="evidence" value="ECO:0007669"/>
    <property type="project" value="TreeGrafter"/>
</dbReference>
<dbReference type="GO" id="GO:0033063">
    <property type="term" value="C:Rad51B-Rad51C-Rad51D-XRCC2 complex"/>
    <property type="evidence" value="ECO:0007669"/>
    <property type="project" value="TreeGrafter"/>
</dbReference>
<dbReference type="Proteomes" id="UP000298061">
    <property type="component" value="Unassembled WGS sequence"/>
</dbReference>
<name>A0A4Z0A9Z6_9AGAM</name>
<dbReference type="PANTHER" id="PTHR46457:SF1">
    <property type="entry name" value="DNA REPAIR PROTEIN RAD51 HOMOLOG 4"/>
    <property type="match status" value="1"/>
</dbReference>
<dbReference type="GO" id="GO:0003697">
    <property type="term" value="F:single-stranded DNA binding"/>
    <property type="evidence" value="ECO:0007669"/>
    <property type="project" value="TreeGrafter"/>
</dbReference>
<comment type="caution">
    <text evidence="5">The sequence shown here is derived from an EMBL/GenBank/DDBJ whole genome shotgun (WGS) entry which is preliminary data.</text>
</comment>
<evidence type="ECO:0000256" key="3">
    <source>
        <dbReference type="SAM" id="MobiDB-lite"/>
    </source>
</evidence>
<organism evidence="5 6">
    <name type="scientific">Hericium alpestre</name>
    <dbReference type="NCBI Taxonomy" id="135208"/>
    <lineage>
        <taxon>Eukaryota</taxon>
        <taxon>Fungi</taxon>
        <taxon>Dikarya</taxon>
        <taxon>Basidiomycota</taxon>
        <taxon>Agaricomycotina</taxon>
        <taxon>Agaricomycetes</taxon>
        <taxon>Russulales</taxon>
        <taxon>Hericiaceae</taxon>
        <taxon>Hericium</taxon>
    </lineage>
</organism>
<keyword evidence="6" id="KW-1185">Reference proteome</keyword>
<comment type="subcellular location">
    <subcellularLocation>
        <location evidence="1">Nucleus</location>
    </subcellularLocation>
</comment>
<evidence type="ECO:0000313" key="6">
    <source>
        <dbReference type="Proteomes" id="UP000298061"/>
    </source>
</evidence>
<dbReference type="InterPro" id="IPR027417">
    <property type="entry name" value="P-loop_NTPase"/>
</dbReference>
<dbReference type="Pfam" id="PF08423">
    <property type="entry name" value="Rad51"/>
    <property type="match status" value="1"/>
</dbReference>
<dbReference type="AlphaFoldDB" id="A0A4Z0A9Z6"/>
<feature type="region of interest" description="Disordered" evidence="3">
    <location>
        <begin position="1"/>
        <end position="22"/>
    </location>
</feature>
<dbReference type="GO" id="GO:0005657">
    <property type="term" value="C:replication fork"/>
    <property type="evidence" value="ECO:0007669"/>
    <property type="project" value="TreeGrafter"/>
</dbReference>
<dbReference type="GO" id="GO:0008094">
    <property type="term" value="F:ATP-dependent activity, acting on DNA"/>
    <property type="evidence" value="ECO:0007669"/>
    <property type="project" value="TreeGrafter"/>
</dbReference>
<feature type="compositionally biased region" description="Basic and acidic residues" evidence="3">
    <location>
        <begin position="12"/>
        <end position="22"/>
    </location>
</feature>
<feature type="compositionally biased region" description="Low complexity" evidence="3">
    <location>
        <begin position="238"/>
        <end position="256"/>
    </location>
</feature>
<feature type="region of interest" description="Disordered" evidence="3">
    <location>
        <begin position="238"/>
        <end position="263"/>
    </location>
</feature>
<accession>A0A4Z0A9Z6</accession>
<dbReference type="PANTHER" id="PTHR46457">
    <property type="entry name" value="DNA REPAIR PROTEIN RAD51 HOMOLOG 4"/>
    <property type="match status" value="1"/>
</dbReference>
<dbReference type="InterPro" id="IPR013632">
    <property type="entry name" value="Rad51_C"/>
</dbReference>
<dbReference type="GO" id="GO:0000400">
    <property type="term" value="F:four-way junction DNA binding"/>
    <property type="evidence" value="ECO:0007669"/>
    <property type="project" value="TreeGrafter"/>
</dbReference>
<dbReference type="GO" id="GO:0007131">
    <property type="term" value="P:reciprocal meiotic recombination"/>
    <property type="evidence" value="ECO:0007669"/>
    <property type="project" value="TreeGrafter"/>
</dbReference>
<evidence type="ECO:0000259" key="4">
    <source>
        <dbReference type="Pfam" id="PF08423"/>
    </source>
</evidence>
<dbReference type="GO" id="GO:0042148">
    <property type="term" value="P:DNA strand invasion"/>
    <property type="evidence" value="ECO:0007669"/>
    <property type="project" value="TreeGrafter"/>
</dbReference>
<dbReference type="OrthoDB" id="336321at2759"/>
<dbReference type="STRING" id="135208.A0A4Z0A9Z6"/>
<gene>
    <name evidence="5" type="ORF">EWM64_g486</name>
</gene>
<feature type="domain" description="Rad51-like C-terminal" evidence="4">
    <location>
        <begin position="22"/>
        <end position="216"/>
    </location>
</feature>
<feature type="compositionally biased region" description="Acidic residues" evidence="3">
    <location>
        <begin position="1"/>
        <end position="11"/>
    </location>
</feature>